<dbReference type="Proteomes" id="UP000292052">
    <property type="component" value="Unassembled WGS sequence"/>
</dbReference>
<keyword evidence="2" id="KW-1185">Reference proteome</keyword>
<protein>
    <submittedName>
        <fullName evidence="1">Uncharacterized protein</fullName>
    </submittedName>
</protein>
<gene>
    <name evidence="1" type="ORF">BDFB_012582</name>
</gene>
<organism evidence="1 2">
    <name type="scientific">Asbolus verrucosus</name>
    <name type="common">Desert ironclad beetle</name>
    <dbReference type="NCBI Taxonomy" id="1661398"/>
    <lineage>
        <taxon>Eukaryota</taxon>
        <taxon>Metazoa</taxon>
        <taxon>Ecdysozoa</taxon>
        <taxon>Arthropoda</taxon>
        <taxon>Hexapoda</taxon>
        <taxon>Insecta</taxon>
        <taxon>Pterygota</taxon>
        <taxon>Neoptera</taxon>
        <taxon>Endopterygota</taxon>
        <taxon>Coleoptera</taxon>
        <taxon>Polyphaga</taxon>
        <taxon>Cucujiformia</taxon>
        <taxon>Tenebrionidae</taxon>
        <taxon>Pimeliinae</taxon>
        <taxon>Asbolus</taxon>
    </lineage>
</organism>
<dbReference type="EMBL" id="QDEB01084668">
    <property type="protein sequence ID" value="RZC33901.1"/>
    <property type="molecule type" value="Genomic_DNA"/>
</dbReference>
<dbReference type="OrthoDB" id="6784066at2759"/>
<evidence type="ECO:0000313" key="2">
    <source>
        <dbReference type="Proteomes" id="UP000292052"/>
    </source>
</evidence>
<proteinExistence type="predicted"/>
<reference evidence="1 2" key="1">
    <citation type="submission" date="2017-03" db="EMBL/GenBank/DDBJ databases">
        <title>Genome of the blue death feigning beetle - Asbolus verrucosus.</title>
        <authorList>
            <person name="Rider S.D."/>
        </authorList>
    </citation>
    <scope>NUCLEOTIDE SEQUENCE [LARGE SCALE GENOMIC DNA]</scope>
    <source>
        <strain evidence="1">Butters</strain>
        <tissue evidence="1">Head and leg muscle</tissue>
    </source>
</reference>
<comment type="caution">
    <text evidence="1">The sequence shown here is derived from an EMBL/GenBank/DDBJ whole genome shotgun (WGS) entry which is preliminary data.</text>
</comment>
<sequence>MDFEDLSVIGTCVYSDIHPTDLQVDQKYKIPSLSKIETKYGILPTVELEGVGRLFLPKRLTVPLTDERISGMLKNGTYLIYKGEKHYKDDETNKDVITYLYKFAPIMDTEH</sequence>
<evidence type="ECO:0000313" key="1">
    <source>
        <dbReference type="EMBL" id="RZC33901.1"/>
    </source>
</evidence>
<accession>A0A482VLT0</accession>
<name>A0A482VLT0_ASBVE</name>
<dbReference type="AlphaFoldDB" id="A0A482VLT0"/>